<evidence type="ECO:0000256" key="7">
    <source>
        <dbReference type="ARBA" id="ARBA00023235"/>
    </source>
</evidence>
<proteinExistence type="inferred from homology"/>
<evidence type="ECO:0000256" key="6">
    <source>
        <dbReference type="ARBA" id="ARBA00023186"/>
    </source>
</evidence>
<evidence type="ECO:0000313" key="12">
    <source>
        <dbReference type="EMBL" id="KAB7739239.1"/>
    </source>
</evidence>
<dbReference type="EC" id="5.2.1.8" evidence="10"/>
<keyword evidence="4" id="KW-0963">Cytoplasm</keyword>
<comment type="caution">
    <text evidence="12">The sequence shown here is derived from an EMBL/GenBank/DDBJ whole genome shotgun (WGS) entry which is preliminary data.</text>
</comment>
<comment type="function">
    <text evidence="8">Also involved in hydrogenase metallocenter assembly, probably by participating in the nickel insertion step. This function in hydrogenase biosynthesis requires chaperone activity and the presence of the metal-binding domain, but not PPIase activity.</text>
</comment>
<dbReference type="EMBL" id="WESC01000012">
    <property type="protein sequence ID" value="KAB7739239.1"/>
    <property type="molecule type" value="Genomic_DNA"/>
</dbReference>
<keyword evidence="7 9" id="KW-0413">Isomerase</keyword>
<dbReference type="Pfam" id="PF00254">
    <property type="entry name" value="FKBP_C"/>
    <property type="match status" value="1"/>
</dbReference>
<dbReference type="Proteomes" id="UP000468901">
    <property type="component" value="Unassembled WGS sequence"/>
</dbReference>
<protein>
    <recommendedName>
        <fullName evidence="10">Peptidyl-prolyl cis-trans isomerase</fullName>
        <ecNumber evidence="10">5.2.1.8</ecNumber>
    </recommendedName>
</protein>
<reference evidence="12 13" key="1">
    <citation type="submission" date="2019-09" db="EMBL/GenBank/DDBJ databases">
        <title>Parvibaculum sedimenti sp. nov., isolated from sediment.</title>
        <authorList>
            <person name="Wang Y."/>
        </authorList>
    </citation>
    <scope>NUCLEOTIDE SEQUENCE [LARGE SCALE GENOMIC DNA]</scope>
    <source>
        <strain evidence="12 13">HXT-9</strain>
    </source>
</reference>
<evidence type="ECO:0000256" key="9">
    <source>
        <dbReference type="PROSITE-ProRule" id="PRU00277"/>
    </source>
</evidence>
<dbReference type="PROSITE" id="PS50059">
    <property type="entry name" value="FKBP_PPIASE"/>
    <property type="match status" value="1"/>
</dbReference>
<dbReference type="AlphaFoldDB" id="A0A6N6VG54"/>
<evidence type="ECO:0000256" key="3">
    <source>
        <dbReference type="ARBA" id="ARBA00006577"/>
    </source>
</evidence>
<evidence type="ECO:0000256" key="10">
    <source>
        <dbReference type="RuleBase" id="RU003915"/>
    </source>
</evidence>
<dbReference type="Gene3D" id="3.10.50.40">
    <property type="match status" value="1"/>
</dbReference>
<evidence type="ECO:0000256" key="1">
    <source>
        <dbReference type="ARBA" id="ARBA00000971"/>
    </source>
</evidence>
<name>A0A6N6VG54_9HYPH</name>
<keyword evidence="13" id="KW-1185">Reference proteome</keyword>
<dbReference type="PANTHER" id="PTHR47861:SF3">
    <property type="entry name" value="FKBP-TYPE PEPTIDYL-PROLYL CIS-TRANS ISOMERASE SLYD"/>
    <property type="match status" value="1"/>
</dbReference>
<comment type="similarity">
    <text evidence="3 10">Belongs to the FKBP-type PPIase family.</text>
</comment>
<evidence type="ECO:0000256" key="5">
    <source>
        <dbReference type="ARBA" id="ARBA00023110"/>
    </source>
</evidence>
<evidence type="ECO:0000313" key="13">
    <source>
        <dbReference type="Proteomes" id="UP000468901"/>
    </source>
</evidence>
<gene>
    <name evidence="12" type="ORF">F2P47_13555</name>
</gene>
<dbReference type="GO" id="GO:0005737">
    <property type="term" value="C:cytoplasm"/>
    <property type="evidence" value="ECO:0007669"/>
    <property type="project" value="UniProtKB-SubCell"/>
</dbReference>
<comment type="subcellular location">
    <subcellularLocation>
        <location evidence="2">Cytoplasm</location>
    </subcellularLocation>
</comment>
<evidence type="ECO:0000259" key="11">
    <source>
        <dbReference type="PROSITE" id="PS50059"/>
    </source>
</evidence>
<dbReference type="RefSeq" id="WP_152216911.1">
    <property type="nucleotide sequence ID" value="NZ_JBAQYD010000065.1"/>
</dbReference>
<accession>A0A6N6VG54</accession>
<dbReference type="SUPFAM" id="SSF54534">
    <property type="entry name" value="FKBP-like"/>
    <property type="match status" value="1"/>
</dbReference>
<dbReference type="InterPro" id="IPR001179">
    <property type="entry name" value="PPIase_FKBP_dom"/>
</dbReference>
<keyword evidence="5 9" id="KW-0697">Rotamase</keyword>
<dbReference type="InterPro" id="IPR046357">
    <property type="entry name" value="PPIase_dom_sf"/>
</dbReference>
<keyword evidence="6" id="KW-0143">Chaperone</keyword>
<sequence>MAAATGDTVQVHYTGTLGDGSVFDSSLESDPIEFTLGSAAVIPGFENAVLGMQIGDRKTFTIPAGEAYGERDPRMVQDVPRSELPADMELFLGMRLTASDNEGREIPLVITELTDTSVKLDANHPLAGQDLTFSIELVAVS</sequence>
<dbReference type="GO" id="GO:0003755">
    <property type="term" value="F:peptidyl-prolyl cis-trans isomerase activity"/>
    <property type="evidence" value="ECO:0007669"/>
    <property type="project" value="UniProtKB-UniRule"/>
</dbReference>
<feature type="domain" description="PPIase FKBP-type" evidence="11">
    <location>
        <begin position="6"/>
        <end position="100"/>
    </location>
</feature>
<organism evidence="12 13">
    <name type="scientific">Parvibaculum sedimenti</name>
    <dbReference type="NCBI Taxonomy" id="2608632"/>
    <lineage>
        <taxon>Bacteria</taxon>
        <taxon>Pseudomonadati</taxon>
        <taxon>Pseudomonadota</taxon>
        <taxon>Alphaproteobacteria</taxon>
        <taxon>Hyphomicrobiales</taxon>
        <taxon>Parvibaculaceae</taxon>
        <taxon>Parvibaculum</taxon>
    </lineage>
</organism>
<dbReference type="PANTHER" id="PTHR47861">
    <property type="entry name" value="FKBP-TYPE PEPTIDYL-PROLYL CIS-TRANS ISOMERASE SLYD"/>
    <property type="match status" value="1"/>
</dbReference>
<comment type="catalytic activity">
    <reaction evidence="1 9 10">
        <text>[protein]-peptidylproline (omega=180) = [protein]-peptidylproline (omega=0)</text>
        <dbReference type="Rhea" id="RHEA:16237"/>
        <dbReference type="Rhea" id="RHEA-COMP:10747"/>
        <dbReference type="Rhea" id="RHEA-COMP:10748"/>
        <dbReference type="ChEBI" id="CHEBI:83833"/>
        <dbReference type="ChEBI" id="CHEBI:83834"/>
        <dbReference type="EC" id="5.2.1.8"/>
    </reaction>
</comment>
<evidence type="ECO:0000256" key="4">
    <source>
        <dbReference type="ARBA" id="ARBA00022490"/>
    </source>
</evidence>
<evidence type="ECO:0000256" key="2">
    <source>
        <dbReference type="ARBA" id="ARBA00004496"/>
    </source>
</evidence>
<evidence type="ECO:0000256" key="8">
    <source>
        <dbReference type="ARBA" id="ARBA00037071"/>
    </source>
</evidence>
<dbReference type="GO" id="GO:0042026">
    <property type="term" value="P:protein refolding"/>
    <property type="evidence" value="ECO:0007669"/>
    <property type="project" value="UniProtKB-ARBA"/>
</dbReference>